<proteinExistence type="predicted"/>
<evidence type="ECO:0008006" key="3">
    <source>
        <dbReference type="Google" id="ProtNLM"/>
    </source>
</evidence>
<name>A0ABR9BD07_9RHOO</name>
<keyword evidence="2" id="KW-1185">Reference proteome</keyword>
<reference evidence="2" key="1">
    <citation type="submission" date="2023-07" db="EMBL/GenBank/DDBJ databases">
        <title>Thauera sp. CAU 1555 isolated from sand of Yaerae Beach.</title>
        <authorList>
            <person name="Kim W."/>
        </authorList>
    </citation>
    <scope>NUCLEOTIDE SEQUENCE [LARGE SCALE GENOMIC DNA]</scope>
    <source>
        <strain evidence="2">CAU 1555</strain>
    </source>
</reference>
<dbReference type="InterPro" id="IPR036249">
    <property type="entry name" value="Thioredoxin-like_sf"/>
</dbReference>
<comment type="caution">
    <text evidence="1">The sequence shown here is derived from an EMBL/GenBank/DDBJ whole genome shotgun (WGS) entry which is preliminary data.</text>
</comment>
<sequence>MLLALVCVLPVVASYLAFYVWQPDGRTNYGELITPTPLPTAGLQAAADQPPLTAAEFEGRWTLVHAGPAACGEPCLAALHTLRQVRLAQGKEMERVARVWLLTDHAPAAAIPGEDADGLRIARIAADPAWLAALPGAATGAHIYLVDPLGNAMMRFPPAADPKRMVKDLQRLLKYSALGR</sequence>
<dbReference type="EMBL" id="JACYTO010000002">
    <property type="protein sequence ID" value="MBD8504226.1"/>
    <property type="molecule type" value="Genomic_DNA"/>
</dbReference>
<evidence type="ECO:0000313" key="1">
    <source>
        <dbReference type="EMBL" id="MBD8504226.1"/>
    </source>
</evidence>
<accession>A0ABR9BD07</accession>
<protein>
    <recommendedName>
        <fullName evidence="3">Cytochrome C oxidase subunit I</fullName>
    </recommendedName>
</protein>
<organism evidence="1 2">
    <name type="scientific">Thauera sedimentorum</name>
    <dbReference type="NCBI Taxonomy" id="2767595"/>
    <lineage>
        <taxon>Bacteria</taxon>
        <taxon>Pseudomonadati</taxon>
        <taxon>Pseudomonadota</taxon>
        <taxon>Betaproteobacteria</taxon>
        <taxon>Rhodocyclales</taxon>
        <taxon>Zoogloeaceae</taxon>
        <taxon>Thauera</taxon>
    </lineage>
</organism>
<gene>
    <name evidence="1" type="ORF">IFO67_15120</name>
</gene>
<dbReference type="SUPFAM" id="SSF52833">
    <property type="entry name" value="Thioredoxin-like"/>
    <property type="match status" value="1"/>
</dbReference>
<dbReference type="Proteomes" id="UP000603602">
    <property type="component" value="Unassembled WGS sequence"/>
</dbReference>
<evidence type="ECO:0000313" key="2">
    <source>
        <dbReference type="Proteomes" id="UP000603602"/>
    </source>
</evidence>